<dbReference type="PANTHER" id="PTHR42879:SF2">
    <property type="entry name" value="3-OXOACYL-[ACYL-CARRIER-PROTEIN] REDUCTASE FABG"/>
    <property type="match status" value="1"/>
</dbReference>
<dbReference type="Gene3D" id="3.40.50.720">
    <property type="entry name" value="NAD(P)-binding Rossmann-like Domain"/>
    <property type="match status" value="1"/>
</dbReference>
<keyword evidence="2 3" id="KW-0560">Oxidoreductase</keyword>
<dbReference type="Proteomes" id="UP001275932">
    <property type="component" value="Unassembled WGS sequence"/>
</dbReference>
<keyword evidence="3" id="KW-0443">Lipid metabolism</keyword>
<comment type="pathway">
    <text evidence="3">Lipid metabolism; fatty acid biosynthesis.</text>
</comment>
<sequence>MELTFNDKVAFVSGAGRGIGREIAVELAKAGCKVICASKNISSCGAVADEINAMGLNAEACAIDVSKPEEIKNAAAELLKKYGKIDIIVNNAGITRDNLMLRMSDDEWQDVIDTNLSSAFHVVRSFVKAMMGGRWGRIVNISSVVGIMGNAGQANYAAAKAGLIGYTKTLARELASRNITANAIAPGFIETDMTKKLPESVVEKAKEIIPLKRFGKPEDIAKMCVYLCSEEGGYITGQVISVNGGMCI</sequence>
<dbReference type="InterPro" id="IPR036291">
    <property type="entry name" value="NAD(P)-bd_dom_sf"/>
</dbReference>
<comment type="subunit">
    <text evidence="3">Homotetramer.</text>
</comment>
<organism evidence="5 6">
    <name type="scientific">Intestinicryptomonas porci</name>
    <dbReference type="NCBI Taxonomy" id="2926320"/>
    <lineage>
        <taxon>Bacteria</taxon>
        <taxon>Pseudomonadati</taxon>
        <taxon>Verrucomicrobiota</taxon>
        <taxon>Opitutia</taxon>
        <taxon>Opitutales</taxon>
        <taxon>Intestinicryptomonaceae</taxon>
        <taxon>Intestinicryptomonas</taxon>
    </lineage>
</organism>
<keyword evidence="3" id="KW-0276">Fatty acid metabolism</keyword>
<accession>A0ABU4WHE9</accession>
<keyword evidence="6" id="KW-1185">Reference proteome</keyword>
<dbReference type="NCBIfam" id="NF009466">
    <property type="entry name" value="PRK12826.1-2"/>
    <property type="match status" value="1"/>
</dbReference>
<dbReference type="SUPFAM" id="SSF51735">
    <property type="entry name" value="NAD(P)-binding Rossmann-fold domains"/>
    <property type="match status" value="1"/>
</dbReference>
<dbReference type="NCBIfam" id="NF004200">
    <property type="entry name" value="PRK05653.1-5"/>
    <property type="match status" value="1"/>
</dbReference>
<comment type="caution">
    <text evidence="5">The sequence shown here is derived from an EMBL/GenBank/DDBJ whole genome shotgun (WGS) entry which is preliminary data.</text>
</comment>
<dbReference type="InterPro" id="IPR011284">
    <property type="entry name" value="3oxo_ACP_reduc"/>
</dbReference>
<dbReference type="PRINTS" id="PR00080">
    <property type="entry name" value="SDRFAMILY"/>
</dbReference>
<evidence type="ECO:0000256" key="3">
    <source>
        <dbReference type="RuleBase" id="RU366074"/>
    </source>
</evidence>
<evidence type="ECO:0000259" key="4">
    <source>
        <dbReference type="SMART" id="SM00822"/>
    </source>
</evidence>
<dbReference type="InterPro" id="IPR002347">
    <property type="entry name" value="SDR_fam"/>
</dbReference>
<evidence type="ECO:0000313" key="5">
    <source>
        <dbReference type="EMBL" id="MDX8415183.1"/>
    </source>
</evidence>
<comment type="function">
    <text evidence="3">Catalyzes the NADPH-dependent reduction of beta-ketoacyl-ACP substrates to beta-hydroxyacyl-ACP products, the first reductive step in the elongation cycle of fatty acid biosynthesis.</text>
</comment>
<dbReference type="NCBIfam" id="TIGR01830">
    <property type="entry name" value="3oxo_ACP_reduc"/>
    <property type="match status" value="1"/>
</dbReference>
<dbReference type="InterPro" id="IPR020904">
    <property type="entry name" value="Sc_DH/Rdtase_CS"/>
</dbReference>
<dbReference type="EMBL" id="JALBUT010000003">
    <property type="protein sequence ID" value="MDX8415183.1"/>
    <property type="molecule type" value="Genomic_DNA"/>
</dbReference>
<comment type="similarity">
    <text evidence="1 3">Belongs to the short-chain dehydrogenases/reductases (SDR) family.</text>
</comment>
<dbReference type="Pfam" id="PF13561">
    <property type="entry name" value="adh_short_C2"/>
    <property type="match status" value="1"/>
</dbReference>
<reference evidence="5 6" key="1">
    <citation type="submission" date="2022-03" db="EMBL/GenBank/DDBJ databases">
        <title>Novel taxa within the pig intestine.</title>
        <authorList>
            <person name="Wylensek D."/>
            <person name="Bishof K."/>
            <person name="Afrizal A."/>
            <person name="Clavel T."/>
        </authorList>
    </citation>
    <scope>NUCLEOTIDE SEQUENCE [LARGE SCALE GENOMIC DNA]</scope>
    <source>
        <strain evidence="5 6">CLA-KB-P66</strain>
    </source>
</reference>
<gene>
    <name evidence="5" type="primary">fabG</name>
    <name evidence="5" type="ORF">MOX91_03190</name>
</gene>
<name>A0ABU4WHE9_9BACT</name>
<proteinExistence type="inferred from homology"/>
<dbReference type="InterPro" id="IPR050259">
    <property type="entry name" value="SDR"/>
</dbReference>
<dbReference type="SMART" id="SM00822">
    <property type="entry name" value="PKS_KR"/>
    <property type="match status" value="1"/>
</dbReference>
<evidence type="ECO:0000256" key="2">
    <source>
        <dbReference type="ARBA" id="ARBA00023002"/>
    </source>
</evidence>
<evidence type="ECO:0000256" key="1">
    <source>
        <dbReference type="ARBA" id="ARBA00006484"/>
    </source>
</evidence>
<dbReference type="NCBIfam" id="NF005559">
    <property type="entry name" value="PRK07231.1"/>
    <property type="match status" value="1"/>
</dbReference>
<dbReference type="CDD" id="cd05333">
    <property type="entry name" value="BKR_SDR_c"/>
    <property type="match status" value="1"/>
</dbReference>
<comment type="catalytic activity">
    <reaction evidence="3">
        <text>a (3R)-hydroxyacyl-[ACP] + NADP(+) = a 3-oxoacyl-[ACP] + NADPH + H(+)</text>
        <dbReference type="Rhea" id="RHEA:17397"/>
        <dbReference type="Rhea" id="RHEA-COMP:9916"/>
        <dbReference type="Rhea" id="RHEA-COMP:9945"/>
        <dbReference type="ChEBI" id="CHEBI:15378"/>
        <dbReference type="ChEBI" id="CHEBI:57783"/>
        <dbReference type="ChEBI" id="CHEBI:58349"/>
        <dbReference type="ChEBI" id="CHEBI:78776"/>
        <dbReference type="ChEBI" id="CHEBI:78827"/>
        <dbReference type="EC" id="1.1.1.100"/>
    </reaction>
</comment>
<dbReference type="GO" id="GO:0004316">
    <property type="term" value="F:3-oxoacyl-[acyl-carrier-protein] reductase (NADPH) activity"/>
    <property type="evidence" value="ECO:0007669"/>
    <property type="project" value="UniProtKB-EC"/>
</dbReference>
<dbReference type="PROSITE" id="PS00061">
    <property type="entry name" value="ADH_SHORT"/>
    <property type="match status" value="1"/>
</dbReference>
<keyword evidence="3" id="KW-0521">NADP</keyword>
<dbReference type="EC" id="1.1.1.100" evidence="3"/>
<dbReference type="PANTHER" id="PTHR42879">
    <property type="entry name" value="3-OXOACYL-(ACYL-CARRIER-PROTEIN) REDUCTASE"/>
    <property type="match status" value="1"/>
</dbReference>
<protein>
    <recommendedName>
        <fullName evidence="3">3-oxoacyl-[acyl-carrier-protein] reductase</fullName>
        <ecNumber evidence="3">1.1.1.100</ecNumber>
    </recommendedName>
</protein>
<evidence type="ECO:0000313" key="6">
    <source>
        <dbReference type="Proteomes" id="UP001275932"/>
    </source>
</evidence>
<dbReference type="RefSeq" id="WP_370396631.1">
    <property type="nucleotide sequence ID" value="NZ_JALBUT010000003.1"/>
</dbReference>
<feature type="domain" description="Ketoreductase" evidence="4">
    <location>
        <begin position="8"/>
        <end position="187"/>
    </location>
</feature>
<dbReference type="InterPro" id="IPR057326">
    <property type="entry name" value="KR_dom"/>
</dbReference>
<keyword evidence="3" id="KW-0275">Fatty acid biosynthesis</keyword>
<dbReference type="PRINTS" id="PR00081">
    <property type="entry name" value="GDHRDH"/>
</dbReference>
<keyword evidence="3" id="KW-0444">Lipid biosynthesis</keyword>